<evidence type="ECO:0000256" key="3">
    <source>
        <dbReference type="ARBA" id="ARBA00023295"/>
    </source>
</evidence>
<comment type="similarity">
    <text evidence="1 5">Belongs to the glycosyl hydrolase 43 family.</text>
</comment>
<evidence type="ECO:0000256" key="5">
    <source>
        <dbReference type="RuleBase" id="RU361187"/>
    </source>
</evidence>
<keyword evidence="4" id="KW-0119">Carbohydrate metabolism</keyword>
<evidence type="ECO:0000313" key="8">
    <source>
        <dbReference type="EMBL" id="MDN4480462.1"/>
    </source>
</evidence>
<dbReference type="InterPro" id="IPR008979">
    <property type="entry name" value="Galactose-bd-like_sf"/>
</dbReference>
<dbReference type="Proteomes" id="UP001172708">
    <property type="component" value="Unassembled WGS sequence"/>
</dbReference>
<keyword evidence="9" id="KW-1185">Reference proteome</keyword>
<dbReference type="PROSITE" id="PS50853">
    <property type="entry name" value="FN3"/>
    <property type="match status" value="1"/>
</dbReference>
<dbReference type="SUPFAM" id="SSF49785">
    <property type="entry name" value="Galactose-binding domain-like"/>
    <property type="match status" value="1"/>
</dbReference>
<protein>
    <submittedName>
        <fullName evidence="8">Family 43 glycosylhydrolase</fullName>
    </submittedName>
</protein>
<evidence type="ECO:0000256" key="1">
    <source>
        <dbReference type="ARBA" id="ARBA00009865"/>
    </source>
</evidence>
<dbReference type="InterPro" id="IPR000421">
    <property type="entry name" value="FA58C"/>
</dbReference>
<dbReference type="CDD" id="cd00063">
    <property type="entry name" value="FN3"/>
    <property type="match status" value="1"/>
</dbReference>
<dbReference type="InterPro" id="IPR051795">
    <property type="entry name" value="Glycosyl_Hydrlase_43"/>
</dbReference>
<dbReference type="Pfam" id="PF00754">
    <property type="entry name" value="F5_F8_type_C"/>
    <property type="match status" value="1"/>
</dbReference>
<keyword evidence="2 5" id="KW-0378">Hydrolase</keyword>
<comment type="caution">
    <text evidence="8">The sequence shown here is derived from an EMBL/GenBank/DDBJ whole genome shotgun (WGS) entry which is preliminary data.</text>
</comment>
<dbReference type="EMBL" id="JAUHQA010000001">
    <property type="protein sequence ID" value="MDN4480462.1"/>
    <property type="molecule type" value="Genomic_DNA"/>
</dbReference>
<keyword evidence="4" id="KW-0624">Polysaccharide degradation</keyword>
<dbReference type="PANTHER" id="PTHR42812">
    <property type="entry name" value="BETA-XYLOSIDASE"/>
    <property type="match status" value="1"/>
</dbReference>
<dbReference type="Gene3D" id="2.60.120.260">
    <property type="entry name" value="Galactose-binding domain-like"/>
    <property type="match status" value="1"/>
</dbReference>
<evidence type="ECO:0000313" key="9">
    <source>
        <dbReference type="Proteomes" id="UP001172708"/>
    </source>
</evidence>
<dbReference type="InterPro" id="IPR006710">
    <property type="entry name" value="Glyco_hydro_43"/>
</dbReference>
<evidence type="ECO:0000256" key="4">
    <source>
        <dbReference type="ARBA" id="ARBA00023326"/>
    </source>
</evidence>
<evidence type="ECO:0000256" key="2">
    <source>
        <dbReference type="ARBA" id="ARBA00022801"/>
    </source>
</evidence>
<dbReference type="Pfam" id="PF04616">
    <property type="entry name" value="Glyco_hydro_43"/>
    <property type="match status" value="1"/>
</dbReference>
<name>A0ABT8GG92_9MICO</name>
<gene>
    <name evidence="8" type="ORF">QQX02_05945</name>
</gene>
<evidence type="ECO:0000259" key="7">
    <source>
        <dbReference type="PROSITE" id="PS50853"/>
    </source>
</evidence>
<dbReference type="InterPro" id="IPR013783">
    <property type="entry name" value="Ig-like_fold"/>
</dbReference>
<dbReference type="Gene3D" id="2.115.10.20">
    <property type="entry name" value="Glycosyl hydrolase domain, family 43"/>
    <property type="match status" value="1"/>
</dbReference>
<dbReference type="Gene3D" id="2.60.40.10">
    <property type="entry name" value="Immunoglobulins"/>
    <property type="match status" value="1"/>
</dbReference>
<dbReference type="PANTHER" id="PTHR42812:SF14">
    <property type="entry name" value="SECRETED PROTEIN"/>
    <property type="match status" value="1"/>
</dbReference>
<dbReference type="RefSeq" id="WP_301141857.1">
    <property type="nucleotide sequence ID" value="NZ_JAUHQA010000001.1"/>
</dbReference>
<reference evidence="8" key="1">
    <citation type="submission" date="2023-06" db="EMBL/GenBank/DDBJ databases">
        <title>Egi l300058.</title>
        <authorList>
            <person name="Gao L."/>
            <person name="Fang B.-Z."/>
            <person name="Li W.-J."/>
        </authorList>
    </citation>
    <scope>NUCLEOTIDE SEQUENCE</scope>
    <source>
        <strain evidence="8">EGI L300058</strain>
    </source>
</reference>
<feature type="domain" description="F5/8 type C" evidence="6">
    <location>
        <begin position="329"/>
        <end position="496"/>
    </location>
</feature>
<sequence length="589" mass="65254">MTGRNRIGAFTCNPVDLSYRFQDLRPAGGERTVHREAADPSVVRYRGRYLMFASMTAGFWHSTDLSNWTYQPSENLPAFDYAPDVREVDGTLVISASRTTESPFFRSVDPLSDDFVQINDGFVFWDPHVFQDEDGATYFYWGCSNKEPIAGVRVDPVTFDVIGEQVPLITGVPDRHGWEQIGENYVKAEPKTERERMIAEYLGDAPFIEGAWMTRIGDDYYLQYAGPGTEWNTYADGYYVGKSPLGPFEYSPHSPFSSKPGGFITGAGHGSTFQDEHGNWWHASTMRISVHHAFERRIGIFPAGFDADGALFCNQNFADYPTVVPDGPFDPWKDAFAGWMLQSYRASATASSALPGHEPALAVDEDVRRWWVAEGDEPGEWLQLDFSSVRTLHAIQVNFADHELAAVAPETTHGQQSPGEYRAIYPGTMPTEYVVEASRDGRTWETVVDNRGQEAETPHGFVVLDAPVRARYVRLTSYATPFGAAVAVSGLRVFGLGDGAPPPAVTPRAVRTSERSADLGWDTAASAQGYNIRYGIAPDKLYHSWLVYDQTDLILPSLNAGHDYWVAIDAFNENGITAGEPVLISADPS</sequence>
<dbReference type="CDD" id="cd08982">
    <property type="entry name" value="GH43-like"/>
    <property type="match status" value="1"/>
</dbReference>
<dbReference type="InterPro" id="IPR036116">
    <property type="entry name" value="FN3_sf"/>
</dbReference>
<dbReference type="SUPFAM" id="SSF49265">
    <property type="entry name" value="Fibronectin type III"/>
    <property type="match status" value="1"/>
</dbReference>
<dbReference type="SUPFAM" id="SSF75005">
    <property type="entry name" value="Arabinanase/levansucrase/invertase"/>
    <property type="match status" value="1"/>
</dbReference>
<accession>A0ABT8GG92</accession>
<dbReference type="PROSITE" id="PS50022">
    <property type="entry name" value="FA58C_3"/>
    <property type="match status" value="1"/>
</dbReference>
<feature type="domain" description="Fibronectin type-III" evidence="7">
    <location>
        <begin position="501"/>
        <end position="589"/>
    </location>
</feature>
<evidence type="ECO:0000259" key="6">
    <source>
        <dbReference type="PROSITE" id="PS50022"/>
    </source>
</evidence>
<organism evidence="8 9">
    <name type="scientific">Demequina muriae</name>
    <dbReference type="NCBI Taxonomy" id="3051664"/>
    <lineage>
        <taxon>Bacteria</taxon>
        <taxon>Bacillati</taxon>
        <taxon>Actinomycetota</taxon>
        <taxon>Actinomycetes</taxon>
        <taxon>Micrococcales</taxon>
        <taxon>Demequinaceae</taxon>
        <taxon>Demequina</taxon>
    </lineage>
</organism>
<dbReference type="InterPro" id="IPR003961">
    <property type="entry name" value="FN3_dom"/>
</dbReference>
<keyword evidence="3 5" id="KW-0326">Glycosidase</keyword>
<proteinExistence type="inferred from homology"/>
<dbReference type="InterPro" id="IPR023296">
    <property type="entry name" value="Glyco_hydro_beta-prop_sf"/>
</dbReference>